<protein>
    <submittedName>
        <fullName evidence="1">Uncharacterized protein</fullName>
    </submittedName>
</protein>
<sequence length="172" mass="20657">MALIYERIPNKNLFIECCNKHSNQLTDFISKNIESQSNVSENSYYYSSATIQSENIYQSYNDISQKVEKQIEEIERKENLQFSDIEGDSYIFFNSIKHQRYHLGNDGNLILDEEFYDLEFSGLTLEEVCEHVRDYEDWDYYTITNNYIYFKEGSLQKRYTEEEVFEIYSKTC</sequence>
<dbReference type="STRING" id="190974.SAMN05216439_0463"/>
<dbReference type="Proteomes" id="UP000199506">
    <property type="component" value="Unassembled WGS sequence"/>
</dbReference>
<evidence type="ECO:0000313" key="1">
    <source>
        <dbReference type="EMBL" id="SEL39052.1"/>
    </source>
</evidence>
<evidence type="ECO:0000313" key="2">
    <source>
        <dbReference type="Proteomes" id="UP000199506"/>
    </source>
</evidence>
<dbReference type="EMBL" id="FOAK01000016">
    <property type="protein sequence ID" value="SEL39052.1"/>
    <property type="molecule type" value="Genomic_DNA"/>
</dbReference>
<name>A0A1H7PTG4_9EURY</name>
<accession>A0A1H7PTG4</accession>
<proteinExistence type="predicted"/>
<organism evidence="1 2">
    <name type="scientific">Methanobrevibacter gottschalkii</name>
    <dbReference type="NCBI Taxonomy" id="190974"/>
    <lineage>
        <taxon>Archaea</taxon>
        <taxon>Methanobacteriati</taxon>
        <taxon>Methanobacteriota</taxon>
        <taxon>Methanomada group</taxon>
        <taxon>Methanobacteria</taxon>
        <taxon>Methanobacteriales</taxon>
        <taxon>Methanobacteriaceae</taxon>
        <taxon>Methanobrevibacter</taxon>
    </lineage>
</organism>
<gene>
    <name evidence="1" type="ORF">SAMN05216439_0463</name>
</gene>
<reference evidence="1 2" key="1">
    <citation type="submission" date="2016-10" db="EMBL/GenBank/DDBJ databases">
        <authorList>
            <person name="de Groot N.N."/>
        </authorList>
    </citation>
    <scope>NUCLEOTIDE SEQUENCE [LARGE SCALE GENOMIC DNA]</scope>
    <source>
        <strain evidence="1 2">DSM 11978</strain>
    </source>
</reference>
<dbReference type="AlphaFoldDB" id="A0A1H7PTG4"/>